<keyword evidence="7" id="KW-1185">Reference proteome</keyword>
<dbReference type="GO" id="GO:0009251">
    <property type="term" value="P:glucan catabolic process"/>
    <property type="evidence" value="ECO:0007669"/>
    <property type="project" value="TreeGrafter"/>
</dbReference>
<evidence type="ECO:0000256" key="4">
    <source>
        <dbReference type="RuleBase" id="RU361153"/>
    </source>
</evidence>
<comment type="similarity">
    <text evidence="1 4">Belongs to the glycosyl hydrolase 5 (cellulase A) family.</text>
</comment>
<dbReference type="GO" id="GO:0009986">
    <property type="term" value="C:cell surface"/>
    <property type="evidence" value="ECO:0007669"/>
    <property type="project" value="TreeGrafter"/>
</dbReference>
<dbReference type="PANTHER" id="PTHR31297">
    <property type="entry name" value="GLUCAN ENDO-1,6-BETA-GLUCOSIDASE B"/>
    <property type="match status" value="1"/>
</dbReference>
<dbReference type="InterPro" id="IPR018087">
    <property type="entry name" value="Glyco_hydro_5_CS"/>
</dbReference>
<protein>
    <submittedName>
        <fullName evidence="6">Glycoside hydrolase</fullName>
    </submittedName>
</protein>
<evidence type="ECO:0000256" key="3">
    <source>
        <dbReference type="ARBA" id="ARBA00023295"/>
    </source>
</evidence>
<dbReference type="EMBL" id="KN881676">
    <property type="protein sequence ID" value="KIY50259.1"/>
    <property type="molecule type" value="Genomic_DNA"/>
</dbReference>
<evidence type="ECO:0000256" key="2">
    <source>
        <dbReference type="ARBA" id="ARBA00022801"/>
    </source>
</evidence>
<evidence type="ECO:0000313" key="6">
    <source>
        <dbReference type="EMBL" id="KIY50259.1"/>
    </source>
</evidence>
<dbReference type="PANTHER" id="PTHR31297:SF43">
    <property type="entry name" value="GLUCAN 1,3-BETA-GLUCOSIDASE 3"/>
    <property type="match status" value="1"/>
</dbReference>
<dbReference type="Pfam" id="PF00150">
    <property type="entry name" value="Cellulase"/>
    <property type="match status" value="1"/>
</dbReference>
<dbReference type="SUPFAM" id="SSF51445">
    <property type="entry name" value="(Trans)glycosidases"/>
    <property type="match status" value="1"/>
</dbReference>
<feature type="domain" description="Glycoside hydrolase family 5" evidence="5">
    <location>
        <begin position="68"/>
        <end position="339"/>
    </location>
</feature>
<dbReference type="AlphaFoldDB" id="A0A0D7AGL0"/>
<keyword evidence="2 4" id="KW-0378">Hydrolase</keyword>
<name>A0A0D7AGL0_9AGAR</name>
<dbReference type="GO" id="GO:0005576">
    <property type="term" value="C:extracellular region"/>
    <property type="evidence" value="ECO:0007669"/>
    <property type="project" value="TreeGrafter"/>
</dbReference>
<evidence type="ECO:0000259" key="5">
    <source>
        <dbReference type="Pfam" id="PF00150"/>
    </source>
</evidence>
<sequence>MSLDLVYRYRKQRGVNLGSWFVLERWIADAPFRGAAEPGQSDLDVARGSNAKQILEEHWDNWVTEGDWQWISGRGFNAVRIPLGYYHLCGADPSVLEKTDFADYYDVFCGAWARVTNAIVSANRYGLGVLIDLHAAPGKQNNDSHGGTSHPPAFFKHRHHQTHTIHVLRTLLISVNQFCQSQSPPLCNVIGIELLNEPHPPSDDALRSWYASAISELSRVDPHMPLYIGECWRPHVYADFVKTLNVPNMVVLDHHLYRCFTGEDIQTSAMQHARALADPGGGTRQTLGNIHSGVVVGEWSGALNPGSLLGEHDEKGHFIRAQLDLFENTCAGSFFWTLKKQHPGDGGWGLYDAVGQNVFPSWVGPRIVRPLTEDPGRDEARDALCNEAMSRHVQYWDQWPGDYHHERFAVGFVEGFDDAYFFFTTMASPYGALSEIGFKDALARRRTNNHGAGLWEYVHGFSQGADAARSRFAQSCCEGA</sequence>
<evidence type="ECO:0000256" key="1">
    <source>
        <dbReference type="ARBA" id="ARBA00005641"/>
    </source>
</evidence>
<dbReference type="Gene3D" id="3.20.20.80">
    <property type="entry name" value="Glycosidases"/>
    <property type="match status" value="1"/>
</dbReference>
<dbReference type="InterPro" id="IPR017853">
    <property type="entry name" value="GH"/>
</dbReference>
<gene>
    <name evidence="6" type="ORF">FISHEDRAFT_39698</name>
</gene>
<dbReference type="OrthoDB" id="1887033at2759"/>
<dbReference type="Proteomes" id="UP000054144">
    <property type="component" value="Unassembled WGS sequence"/>
</dbReference>
<dbReference type="PROSITE" id="PS00659">
    <property type="entry name" value="GLYCOSYL_HYDROL_F5"/>
    <property type="match status" value="1"/>
</dbReference>
<proteinExistence type="inferred from homology"/>
<organism evidence="6 7">
    <name type="scientific">Fistulina hepatica ATCC 64428</name>
    <dbReference type="NCBI Taxonomy" id="1128425"/>
    <lineage>
        <taxon>Eukaryota</taxon>
        <taxon>Fungi</taxon>
        <taxon>Dikarya</taxon>
        <taxon>Basidiomycota</taxon>
        <taxon>Agaricomycotina</taxon>
        <taxon>Agaricomycetes</taxon>
        <taxon>Agaricomycetidae</taxon>
        <taxon>Agaricales</taxon>
        <taxon>Fistulinaceae</taxon>
        <taxon>Fistulina</taxon>
    </lineage>
</organism>
<dbReference type="InterPro" id="IPR001547">
    <property type="entry name" value="Glyco_hydro_5"/>
</dbReference>
<dbReference type="GO" id="GO:0046557">
    <property type="term" value="F:glucan endo-1,6-beta-glucosidase activity"/>
    <property type="evidence" value="ECO:0007669"/>
    <property type="project" value="TreeGrafter"/>
</dbReference>
<accession>A0A0D7AGL0</accession>
<evidence type="ECO:0000313" key="7">
    <source>
        <dbReference type="Proteomes" id="UP000054144"/>
    </source>
</evidence>
<keyword evidence="3 4" id="KW-0326">Glycosidase</keyword>
<reference evidence="6 7" key="1">
    <citation type="journal article" date="2015" name="Fungal Genet. Biol.">
        <title>Evolution of novel wood decay mechanisms in Agaricales revealed by the genome sequences of Fistulina hepatica and Cylindrobasidium torrendii.</title>
        <authorList>
            <person name="Floudas D."/>
            <person name="Held B.W."/>
            <person name="Riley R."/>
            <person name="Nagy L.G."/>
            <person name="Koehler G."/>
            <person name="Ransdell A.S."/>
            <person name="Younus H."/>
            <person name="Chow J."/>
            <person name="Chiniquy J."/>
            <person name="Lipzen A."/>
            <person name="Tritt A."/>
            <person name="Sun H."/>
            <person name="Haridas S."/>
            <person name="LaButti K."/>
            <person name="Ohm R.A."/>
            <person name="Kues U."/>
            <person name="Blanchette R.A."/>
            <person name="Grigoriev I.V."/>
            <person name="Minto R.E."/>
            <person name="Hibbett D.S."/>
        </authorList>
    </citation>
    <scope>NUCLEOTIDE SEQUENCE [LARGE SCALE GENOMIC DNA]</scope>
    <source>
        <strain evidence="6 7">ATCC 64428</strain>
    </source>
</reference>
<dbReference type="InterPro" id="IPR050386">
    <property type="entry name" value="Glycosyl_hydrolase_5"/>
</dbReference>